<organism evidence="2 3">
    <name type="scientific">Mycobacterium aquaticum</name>
    <dbReference type="NCBI Taxonomy" id="1927124"/>
    <lineage>
        <taxon>Bacteria</taxon>
        <taxon>Bacillati</taxon>
        <taxon>Actinomycetota</taxon>
        <taxon>Actinomycetes</taxon>
        <taxon>Mycobacteriales</taxon>
        <taxon>Mycobacteriaceae</taxon>
        <taxon>Mycobacterium</taxon>
    </lineage>
</organism>
<dbReference type="InterPro" id="IPR022536">
    <property type="entry name" value="EspC"/>
</dbReference>
<name>A0A1X0AWD7_9MYCO</name>
<sequence length="103" mass="10469">MGNLNVTTAHLRELASQQSEAASAITEAAAATQGTAMNMWSSHGIVCSATNMAVMAADGARGAACTAAAKVSSTLSEMLDTAASQYDQTDSAQASELDTTMYT</sequence>
<protein>
    <submittedName>
        <fullName evidence="2">ESX-1 secretion-associated protein</fullName>
    </submittedName>
</protein>
<accession>A0A1X0AWD7</accession>
<dbReference type="Proteomes" id="UP000192448">
    <property type="component" value="Unassembled WGS sequence"/>
</dbReference>
<dbReference type="GO" id="GO:0009306">
    <property type="term" value="P:protein secretion"/>
    <property type="evidence" value="ECO:0007669"/>
    <property type="project" value="InterPro"/>
</dbReference>
<dbReference type="EMBL" id="MVHF01000017">
    <property type="protein sequence ID" value="ORA34215.1"/>
    <property type="molecule type" value="Genomic_DNA"/>
</dbReference>
<dbReference type="AlphaFoldDB" id="A0A1X0AWD7"/>
<evidence type="ECO:0000256" key="1">
    <source>
        <dbReference type="SAM" id="MobiDB-lite"/>
    </source>
</evidence>
<feature type="region of interest" description="Disordered" evidence="1">
    <location>
        <begin position="83"/>
        <end position="103"/>
    </location>
</feature>
<dbReference type="OrthoDB" id="4736983at2"/>
<reference evidence="2 3" key="1">
    <citation type="submission" date="2017-02" db="EMBL/GenBank/DDBJ databases">
        <title>The new phylogeny of genus Mycobacterium.</title>
        <authorList>
            <person name="Tortoli E."/>
            <person name="Trovato A."/>
            <person name="Cirillo D.M."/>
        </authorList>
    </citation>
    <scope>NUCLEOTIDE SEQUENCE [LARGE SCALE GENOMIC DNA]</scope>
    <source>
        <strain evidence="2 3">RW6</strain>
    </source>
</reference>
<gene>
    <name evidence="2" type="ORF">BST13_17845</name>
</gene>
<comment type="caution">
    <text evidence="2">The sequence shown here is derived from an EMBL/GenBank/DDBJ whole genome shotgun (WGS) entry which is preliminary data.</text>
</comment>
<dbReference type="RefSeq" id="WP_083165358.1">
    <property type="nucleotide sequence ID" value="NZ_MVHF01000017.1"/>
</dbReference>
<evidence type="ECO:0000313" key="2">
    <source>
        <dbReference type="EMBL" id="ORA34215.1"/>
    </source>
</evidence>
<dbReference type="Pfam" id="PF10824">
    <property type="entry name" value="T7SS_ESX_EspC"/>
    <property type="match status" value="1"/>
</dbReference>
<evidence type="ECO:0000313" key="3">
    <source>
        <dbReference type="Proteomes" id="UP000192448"/>
    </source>
</evidence>
<proteinExistence type="predicted"/>
<keyword evidence="3" id="KW-1185">Reference proteome</keyword>